<evidence type="ECO:0000313" key="1">
    <source>
        <dbReference type="EMBL" id="MDZ4910599.1"/>
    </source>
</evidence>
<accession>A0AAW9I671</accession>
<sequence>MSSSVLERDMSYEAVMGRKNEIMKNAIGLDYSSFEDDGIGFDYEKMMSETGYTLK</sequence>
<dbReference type="AlphaFoldDB" id="A0AAW9I671"/>
<proteinExistence type="predicted"/>
<dbReference type="Proteomes" id="UP001288778">
    <property type="component" value="Unassembled WGS sequence"/>
</dbReference>
<dbReference type="EMBL" id="WNUI01000492">
    <property type="protein sequence ID" value="MDZ4910599.1"/>
    <property type="molecule type" value="Genomic_DNA"/>
</dbReference>
<reference evidence="1" key="1">
    <citation type="submission" date="2019-11" db="EMBL/GenBank/DDBJ databases">
        <title>Characterization of Clostridium perfringens isolates from swine manure treated agricultural soils.</title>
        <authorList>
            <person name="Wushke S.T."/>
        </authorList>
    </citation>
    <scope>NUCLEOTIDE SEQUENCE</scope>
    <source>
        <strain evidence="1">X94</strain>
    </source>
</reference>
<organism evidence="1 2">
    <name type="scientific">Clostridium perfringens</name>
    <dbReference type="NCBI Taxonomy" id="1502"/>
    <lineage>
        <taxon>Bacteria</taxon>
        <taxon>Bacillati</taxon>
        <taxon>Bacillota</taxon>
        <taxon>Clostridia</taxon>
        <taxon>Eubacteriales</taxon>
        <taxon>Clostridiaceae</taxon>
        <taxon>Clostridium</taxon>
    </lineage>
</organism>
<keyword evidence="1" id="KW-0456">Lyase</keyword>
<comment type="caution">
    <text evidence="1">The sequence shown here is derived from an EMBL/GenBank/DDBJ whole genome shotgun (WGS) entry which is preliminary data.</text>
</comment>
<protein>
    <submittedName>
        <fullName evidence="1">PLP-dependent lyase/thiolase</fullName>
    </submittedName>
</protein>
<feature type="non-terminal residue" evidence="1">
    <location>
        <position position="55"/>
    </location>
</feature>
<name>A0AAW9I671_CLOPF</name>
<gene>
    <name evidence="1" type="ORF">GNF68_16550</name>
</gene>
<dbReference type="GO" id="GO:0016829">
    <property type="term" value="F:lyase activity"/>
    <property type="evidence" value="ECO:0007669"/>
    <property type="project" value="UniProtKB-KW"/>
</dbReference>
<evidence type="ECO:0000313" key="2">
    <source>
        <dbReference type="Proteomes" id="UP001288778"/>
    </source>
</evidence>